<evidence type="ECO:0000256" key="3">
    <source>
        <dbReference type="ARBA" id="ARBA00023125"/>
    </source>
</evidence>
<keyword evidence="7" id="KW-1185">Reference proteome</keyword>
<dbReference type="SUPFAM" id="SSF101936">
    <property type="entry name" value="DNA-binding pseudobarrel domain"/>
    <property type="match status" value="1"/>
</dbReference>
<accession>A0A9K3HYI9</accession>
<evidence type="ECO:0000256" key="4">
    <source>
        <dbReference type="ARBA" id="ARBA00023163"/>
    </source>
</evidence>
<evidence type="ECO:0000256" key="2">
    <source>
        <dbReference type="ARBA" id="ARBA00023015"/>
    </source>
</evidence>
<reference evidence="6" key="2">
    <citation type="submission" date="2020-06" db="EMBL/GenBank/DDBJ databases">
        <title>Helianthus annuus Genome sequencing and assembly Release 2.</title>
        <authorList>
            <person name="Gouzy J."/>
            <person name="Langlade N."/>
            <person name="Munos S."/>
        </authorList>
    </citation>
    <scope>NUCLEOTIDE SEQUENCE</scope>
    <source>
        <tissue evidence="6">Leaves</tissue>
    </source>
</reference>
<proteinExistence type="predicted"/>
<keyword evidence="2" id="KW-0805">Transcription regulation</keyword>
<comment type="subcellular location">
    <subcellularLocation>
        <location evidence="1">Nucleus</location>
    </subcellularLocation>
</comment>
<sequence>MAKLGADLKPMTVRLLHLPEQVEFTNPTRREKRGEDWRYALSKWSKFMKRARINEGDTVYFSFDKTHQVLNVDLVVPHPKKCRD</sequence>
<dbReference type="GO" id="GO:0003677">
    <property type="term" value="F:DNA binding"/>
    <property type="evidence" value="ECO:0007669"/>
    <property type="project" value="UniProtKB-KW"/>
</dbReference>
<evidence type="ECO:0000256" key="1">
    <source>
        <dbReference type="ARBA" id="ARBA00004123"/>
    </source>
</evidence>
<evidence type="ECO:0000313" key="7">
    <source>
        <dbReference type="Proteomes" id="UP000215914"/>
    </source>
</evidence>
<gene>
    <name evidence="6" type="ORF">HanXRQr2_Chr10g0449061</name>
</gene>
<keyword evidence="5" id="KW-0539">Nucleus</keyword>
<dbReference type="AlphaFoldDB" id="A0A9K3HYI9"/>
<organism evidence="6 7">
    <name type="scientific">Helianthus annuus</name>
    <name type="common">Common sunflower</name>
    <dbReference type="NCBI Taxonomy" id="4232"/>
    <lineage>
        <taxon>Eukaryota</taxon>
        <taxon>Viridiplantae</taxon>
        <taxon>Streptophyta</taxon>
        <taxon>Embryophyta</taxon>
        <taxon>Tracheophyta</taxon>
        <taxon>Spermatophyta</taxon>
        <taxon>Magnoliopsida</taxon>
        <taxon>eudicotyledons</taxon>
        <taxon>Gunneridae</taxon>
        <taxon>Pentapetalae</taxon>
        <taxon>asterids</taxon>
        <taxon>campanulids</taxon>
        <taxon>Asterales</taxon>
        <taxon>Asteraceae</taxon>
        <taxon>Asteroideae</taxon>
        <taxon>Heliantheae alliance</taxon>
        <taxon>Heliantheae</taxon>
        <taxon>Helianthus</taxon>
    </lineage>
</organism>
<dbReference type="Gramene" id="mRNA:HanXRQr2_Chr10g0449061">
    <property type="protein sequence ID" value="CDS:HanXRQr2_Chr10g0449061.1"/>
    <property type="gene ID" value="HanXRQr2_Chr10g0449061"/>
</dbReference>
<dbReference type="Proteomes" id="UP000215914">
    <property type="component" value="Unassembled WGS sequence"/>
</dbReference>
<keyword evidence="4" id="KW-0804">Transcription</keyword>
<protein>
    <submittedName>
        <fullName evidence="6">DNA-binding pseudobarrel domain superfamily</fullName>
    </submittedName>
</protein>
<evidence type="ECO:0000256" key="5">
    <source>
        <dbReference type="ARBA" id="ARBA00023242"/>
    </source>
</evidence>
<dbReference type="InterPro" id="IPR015300">
    <property type="entry name" value="DNA-bd_pseudobarrel_sf"/>
</dbReference>
<reference evidence="6" key="1">
    <citation type="journal article" date="2017" name="Nature">
        <title>The sunflower genome provides insights into oil metabolism, flowering and Asterid evolution.</title>
        <authorList>
            <person name="Badouin H."/>
            <person name="Gouzy J."/>
            <person name="Grassa C.J."/>
            <person name="Murat F."/>
            <person name="Staton S.E."/>
            <person name="Cottret L."/>
            <person name="Lelandais-Briere C."/>
            <person name="Owens G.L."/>
            <person name="Carrere S."/>
            <person name="Mayjonade B."/>
            <person name="Legrand L."/>
            <person name="Gill N."/>
            <person name="Kane N.C."/>
            <person name="Bowers J.E."/>
            <person name="Hubner S."/>
            <person name="Bellec A."/>
            <person name="Berard A."/>
            <person name="Berges H."/>
            <person name="Blanchet N."/>
            <person name="Boniface M.C."/>
            <person name="Brunel D."/>
            <person name="Catrice O."/>
            <person name="Chaidir N."/>
            <person name="Claudel C."/>
            <person name="Donnadieu C."/>
            <person name="Faraut T."/>
            <person name="Fievet G."/>
            <person name="Helmstetter N."/>
            <person name="King M."/>
            <person name="Knapp S.J."/>
            <person name="Lai Z."/>
            <person name="Le Paslier M.C."/>
            <person name="Lippi Y."/>
            <person name="Lorenzon L."/>
            <person name="Mandel J.R."/>
            <person name="Marage G."/>
            <person name="Marchand G."/>
            <person name="Marquand E."/>
            <person name="Bret-Mestries E."/>
            <person name="Morien E."/>
            <person name="Nambeesan S."/>
            <person name="Nguyen T."/>
            <person name="Pegot-Espagnet P."/>
            <person name="Pouilly N."/>
            <person name="Raftis F."/>
            <person name="Sallet E."/>
            <person name="Schiex T."/>
            <person name="Thomas J."/>
            <person name="Vandecasteele C."/>
            <person name="Vares D."/>
            <person name="Vear F."/>
            <person name="Vautrin S."/>
            <person name="Crespi M."/>
            <person name="Mangin B."/>
            <person name="Burke J.M."/>
            <person name="Salse J."/>
            <person name="Munos S."/>
            <person name="Vincourt P."/>
            <person name="Rieseberg L.H."/>
            <person name="Langlade N.B."/>
        </authorList>
    </citation>
    <scope>NUCLEOTIDE SEQUENCE</scope>
    <source>
        <tissue evidence="6">Leaves</tissue>
    </source>
</reference>
<keyword evidence="3 6" id="KW-0238">DNA-binding</keyword>
<comment type="caution">
    <text evidence="6">The sequence shown here is derived from an EMBL/GenBank/DDBJ whole genome shotgun (WGS) entry which is preliminary data.</text>
</comment>
<dbReference type="GO" id="GO:0005634">
    <property type="term" value="C:nucleus"/>
    <property type="evidence" value="ECO:0007669"/>
    <property type="project" value="UniProtKB-SubCell"/>
</dbReference>
<name>A0A9K3HYI9_HELAN</name>
<dbReference type="EMBL" id="MNCJ02000325">
    <property type="protein sequence ID" value="KAF5787104.1"/>
    <property type="molecule type" value="Genomic_DNA"/>
</dbReference>
<evidence type="ECO:0000313" key="6">
    <source>
        <dbReference type="EMBL" id="KAF5787104.1"/>
    </source>
</evidence>